<evidence type="ECO:0000256" key="1">
    <source>
        <dbReference type="ARBA" id="ARBA00022737"/>
    </source>
</evidence>
<reference evidence="3" key="1">
    <citation type="submission" date="2021-06" db="EMBL/GenBank/DDBJ databases">
        <authorList>
            <person name="Hodson N. C."/>
            <person name="Mongue J. A."/>
            <person name="Jaron S. K."/>
        </authorList>
    </citation>
    <scope>NUCLEOTIDE SEQUENCE</scope>
</reference>
<sequence>MIINIDCGDYKPERGRGSGGSQQLVVQTLEKYYPVRYRENFSQEEFKALCDSLIEKWILLKGKSSIDCVRIYLTCTRKWPFFGAALFNVKVRGTHIIEDGSTVWAAVGEDGIAILDQQTLQQIGKYSLNSIQTFGGTQDDHFMVVVDDIGKKRRITFSGISKHK</sequence>
<proteinExistence type="predicted"/>
<dbReference type="CDD" id="cd14473">
    <property type="entry name" value="FERM_B-lobe"/>
    <property type="match status" value="1"/>
</dbReference>
<dbReference type="Proteomes" id="UP000708208">
    <property type="component" value="Unassembled WGS sequence"/>
</dbReference>
<accession>A0A8J2PQY1</accession>
<gene>
    <name evidence="3" type="ORF">AFUS01_LOCUS34439</name>
</gene>
<keyword evidence="1" id="KW-0677">Repeat</keyword>
<dbReference type="AlphaFoldDB" id="A0A8J2PQY1"/>
<dbReference type="PANTHER" id="PTHR22903:SF8">
    <property type="entry name" value="MAX-1A"/>
    <property type="match status" value="1"/>
</dbReference>
<organism evidence="3 4">
    <name type="scientific">Allacma fusca</name>
    <dbReference type="NCBI Taxonomy" id="39272"/>
    <lineage>
        <taxon>Eukaryota</taxon>
        <taxon>Metazoa</taxon>
        <taxon>Ecdysozoa</taxon>
        <taxon>Arthropoda</taxon>
        <taxon>Hexapoda</taxon>
        <taxon>Collembola</taxon>
        <taxon>Symphypleona</taxon>
        <taxon>Sminthuridae</taxon>
        <taxon>Allacma</taxon>
    </lineage>
</organism>
<dbReference type="InterPro" id="IPR019748">
    <property type="entry name" value="FERM_central"/>
</dbReference>
<dbReference type="PANTHER" id="PTHR22903">
    <property type="entry name" value="PLEKHH PROTEIN"/>
    <property type="match status" value="1"/>
</dbReference>
<dbReference type="Pfam" id="PF00373">
    <property type="entry name" value="FERM_M"/>
    <property type="match status" value="1"/>
</dbReference>
<comment type="caution">
    <text evidence="3">The sequence shown here is derived from an EMBL/GenBank/DDBJ whole genome shotgun (WGS) entry which is preliminary data.</text>
</comment>
<dbReference type="PROSITE" id="PS50057">
    <property type="entry name" value="FERM_3"/>
    <property type="match status" value="1"/>
</dbReference>
<keyword evidence="4" id="KW-1185">Reference proteome</keyword>
<evidence type="ECO:0000259" key="2">
    <source>
        <dbReference type="PROSITE" id="PS50057"/>
    </source>
</evidence>
<name>A0A8J2PQY1_9HEXA</name>
<feature type="non-terminal residue" evidence="3">
    <location>
        <position position="1"/>
    </location>
</feature>
<feature type="domain" description="FERM" evidence="2">
    <location>
        <begin position="1"/>
        <end position="164"/>
    </location>
</feature>
<evidence type="ECO:0000313" key="3">
    <source>
        <dbReference type="EMBL" id="CAG7824276.1"/>
    </source>
</evidence>
<dbReference type="EMBL" id="CAJVCH010532189">
    <property type="protein sequence ID" value="CAG7824276.1"/>
    <property type="molecule type" value="Genomic_DNA"/>
</dbReference>
<dbReference type="InterPro" id="IPR000299">
    <property type="entry name" value="FERM_domain"/>
</dbReference>
<evidence type="ECO:0000313" key="4">
    <source>
        <dbReference type="Proteomes" id="UP000708208"/>
    </source>
</evidence>
<protein>
    <recommendedName>
        <fullName evidence="2">FERM domain-containing protein</fullName>
    </recommendedName>
</protein>
<dbReference type="OrthoDB" id="6285196at2759"/>